<proteinExistence type="predicted"/>
<dbReference type="RefSeq" id="WP_062627170.1">
    <property type="nucleotide sequence ID" value="NZ_AP018738.1"/>
</dbReference>
<dbReference type="OrthoDB" id="8563193at2"/>
<accession>A0A2Z6GCA7</accession>
<gene>
    <name evidence="1" type="ORF">OYT1_ch1392</name>
</gene>
<dbReference type="EMBL" id="AP018738">
    <property type="protein sequence ID" value="BBE50949.1"/>
    <property type="molecule type" value="Genomic_DNA"/>
</dbReference>
<protein>
    <submittedName>
        <fullName evidence="1">Uncharacterized protein</fullName>
    </submittedName>
</protein>
<sequence>MCNRKIIQLASRFATLLAPECGAVLARCKAEKAGWFAMPTDVEEATKRLGVSDFYVIAYENEARIHLCIHKYYFPENTEEAIRQLDEEFHSLTESELGAELDAFAQEFANDESELLIFFPRTEKERQAAREAFDALSEAEQKQETIRAQYFLIFFNAYFYNMLSLMVHGQKLTTLVPLAIQGDQEAFCKAVQIDRNLLLGHPYFKETHSRLIRGSDPAFFELLNYRLSNATTRGKIRFPALYMVFATLDSFQCLDALTAGEILDICDEAGLDRFQNRIEDENNLVRRRIEYRAMQKRSK</sequence>
<dbReference type="AlphaFoldDB" id="A0A2Z6GCA7"/>
<evidence type="ECO:0000313" key="2">
    <source>
        <dbReference type="Proteomes" id="UP000033070"/>
    </source>
</evidence>
<organism evidence="1 2">
    <name type="scientific">Ferriphaselus amnicola</name>
    <dbReference type="NCBI Taxonomy" id="1188319"/>
    <lineage>
        <taxon>Bacteria</taxon>
        <taxon>Pseudomonadati</taxon>
        <taxon>Pseudomonadota</taxon>
        <taxon>Betaproteobacteria</taxon>
        <taxon>Nitrosomonadales</taxon>
        <taxon>Gallionellaceae</taxon>
        <taxon>Ferriphaselus</taxon>
    </lineage>
</organism>
<dbReference type="STRING" id="1188319.OYT1_02052"/>
<dbReference type="Proteomes" id="UP000033070">
    <property type="component" value="Chromosome"/>
</dbReference>
<reference evidence="1 2" key="1">
    <citation type="submission" date="2018-06" db="EMBL/GenBank/DDBJ databases">
        <title>OYT1 Genome Sequencing.</title>
        <authorList>
            <person name="Kato S."/>
            <person name="Itoh T."/>
            <person name="Ohkuma M."/>
        </authorList>
    </citation>
    <scope>NUCLEOTIDE SEQUENCE [LARGE SCALE GENOMIC DNA]</scope>
    <source>
        <strain evidence="1 2">OYT1</strain>
    </source>
</reference>
<dbReference type="KEGG" id="fam:OYT1_ch1392"/>
<evidence type="ECO:0000313" key="1">
    <source>
        <dbReference type="EMBL" id="BBE50949.1"/>
    </source>
</evidence>
<keyword evidence="2" id="KW-1185">Reference proteome</keyword>
<name>A0A2Z6GCA7_9PROT</name>